<accession>A0ABX9MA70</accession>
<dbReference type="PIRSF" id="PIRSF001365">
    <property type="entry name" value="DHDPS"/>
    <property type="match status" value="1"/>
</dbReference>
<comment type="subcellular location">
    <subcellularLocation>
        <location evidence="12">Cytoplasm</location>
    </subcellularLocation>
</comment>
<evidence type="ECO:0000313" key="14">
    <source>
        <dbReference type="EMBL" id="RID94082.1"/>
    </source>
</evidence>
<keyword evidence="10 12" id="KW-0704">Schiff base</keyword>
<sequence>MKKLGRIITAMVTPFKDDGTIDFNAMVTLGKYLISHGSEGLLVGGTTGEGATLSKEEKLHLYEFMVNEFSSQVPIIANTGGIDTVSTIEFTKEVAKLGVDAVLVICPFYVKPTQEGLYQHFKAIAKAVDIPILIYNVPGRTRSDISVLTLKRLVEECPNIIGIKDATGDWNRVSEEKRVLPDDFLIYSGDDSMTLPIISIGGAGVISVASHIIGNDLLQMIDAYQNGNTELAKKLHLKMFPIMDGLFFITSPIPVKTALNLLGLPGGKFRLPMVEANEEETGYIRKLLLDYKLLSE</sequence>
<dbReference type="HAMAP" id="MF_00418">
    <property type="entry name" value="DapA"/>
    <property type="match status" value="1"/>
</dbReference>
<evidence type="ECO:0000256" key="3">
    <source>
        <dbReference type="ARBA" id="ARBA00007592"/>
    </source>
</evidence>
<evidence type="ECO:0000256" key="11">
    <source>
        <dbReference type="ARBA" id="ARBA00047836"/>
    </source>
</evidence>
<keyword evidence="8 12" id="KW-0457">Lysine biosynthesis</keyword>
<name>A0ABX9MA70_9FIRM</name>
<dbReference type="PROSITE" id="PS00666">
    <property type="entry name" value="DHDPS_2"/>
    <property type="match status" value="1"/>
</dbReference>
<dbReference type="Proteomes" id="UP000266262">
    <property type="component" value="Unassembled WGS sequence"/>
</dbReference>
<dbReference type="Gene3D" id="3.20.20.70">
    <property type="entry name" value="Aldolase class I"/>
    <property type="match status" value="1"/>
</dbReference>
<comment type="function">
    <text evidence="1 12">Catalyzes the condensation of (S)-aspartate-beta-semialdehyde [(S)-ASA] and pyruvate to 4-hydroxy-tetrahydrodipicolinate (HTPA).</text>
</comment>
<dbReference type="PANTHER" id="PTHR12128:SF66">
    <property type="entry name" value="4-HYDROXY-2-OXOGLUTARATE ALDOLASE, MITOCHONDRIAL"/>
    <property type="match status" value="1"/>
</dbReference>
<comment type="catalytic activity">
    <reaction evidence="11 12">
        <text>L-aspartate 4-semialdehyde + pyruvate = (2S,4S)-4-hydroxy-2,3,4,5-tetrahydrodipicolinate + H2O + H(+)</text>
        <dbReference type="Rhea" id="RHEA:34171"/>
        <dbReference type="ChEBI" id="CHEBI:15361"/>
        <dbReference type="ChEBI" id="CHEBI:15377"/>
        <dbReference type="ChEBI" id="CHEBI:15378"/>
        <dbReference type="ChEBI" id="CHEBI:67139"/>
        <dbReference type="ChEBI" id="CHEBI:537519"/>
        <dbReference type="EC" id="4.3.3.7"/>
    </reaction>
</comment>
<comment type="caution">
    <text evidence="12">Was originally thought to be a dihydrodipicolinate synthase (DHDPS), catalyzing the condensation of (S)-aspartate-beta-semialdehyde [(S)-ASA] and pyruvate to dihydrodipicolinate (DHDP). However, it was shown in E.coli that the product of the enzymatic reaction is not dihydrodipicolinate but in fact (4S)-4-hydroxy-2,3,4,5-tetrahydro-(2S)-dipicolinic acid (HTPA), and that the consecutive dehydration reaction leading to DHDP is not spontaneous but catalyzed by DapB.</text>
</comment>
<evidence type="ECO:0000256" key="10">
    <source>
        <dbReference type="ARBA" id="ARBA00023270"/>
    </source>
</evidence>
<evidence type="ECO:0000256" key="12">
    <source>
        <dbReference type="HAMAP-Rule" id="MF_00418"/>
    </source>
</evidence>
<evidence type="ECO:0000256" key="6">
    <source>
        <dbReference type="ARBA" id="ARBA00022605"/>
    </source>
</evidence>
<reference evidence="14 15" key="1">
    <citation type="submission" date="2018-08" db="EMBL/GenBank/DDBJ databases">
        <title>Draft genome sequence of Dialister pneumosintes KCOM 1685.</title>
        <authorList>
            <person name="Kook J.-K."/>
            <person name="Park S.-N."/>
            <person name="Lim Y.K."/>
        </authorList>
    </citation>
    <scope>NUCLEOTIDE SEQUENCE [LARGE SCALE GENOMIC DNA]</scope>
    <source>
        <strain evidence="14 15">KCOM 1685</strain>
    </source>
</reference>
<protein>
    <recommendedName>
        <fullName evidence="4 12">4-hydroxy-tetrahydrodipicolinate synthase</fullName>
        <shortName evidence="12">HTPA synthase</shortName>
        <ecNumber evidence="4 12">4.3.3.7</ecNumber>
    </recommendedName>
</protein>
<keyword evidence="15" id="KW-1185">Reference proteome</keyword>
<dbReference type="Pfam" id="PF00701">
    <property type="entry name" value="DHDPS"/>
    <property type="match status" value="1"/>
</dbReference>
<dbReference type="GO" id="GO:0008840">
    <property type="term" value="F:4-hydroxy-tetrahydrodipicolinate synthase activity"/>
    <property type="evidence" value="ECO:0007669"/>
    <property type="project" value="UniProtKB-EC"/>
</dbReference>
<keyword evidence="6 12" id="KW-0028">Amino-acid biosynthesis</keyword>
<dbReference type="PRINTS" id="PR00146">
    <property type="entry name" value="DHPICSNTHASE"/>
</dbReference>
<dbReference type="EMBL" id="QWKU01000001">
    <property type="protein sequence ID" value="RID94082.1"/>
    <property type="molecule type" value="Genomic_DNA"/>
</dbReference>
<keyword evidence="9 12" id="KW-0456">Lyase</keyword>
<comment type="subunit">
    <text evidence="12">Homotetramer; dimer of dimers.</text>
</comment>
<dbReference type="CDD" id="cd00950">
    <property type="entry name" value="DHDPS"/>
    <property type="match status" value="1"/>
</dbReference>
<evidence type="ECO:0000256" key="4">
    <source>
        <dbReference type="ARBA" id="ARBA00012086"/>
    </source>
</evidence>
<feature type="binding site" evidence="12">
    <location>
        <position position="206"/>
    </location>
    <ligand>
        <name>pyruvate</name>
        <dbReference type="ChEBI" id="CHEBI:15361"/>
    </ligand>
</feature>
<organism evidence="14 15">
    <name type="scientific">Dialister pneumosintes</name>
    <dbReference type="NCBI Taxonomy" id="39950"/>
    <lineage>
        <taxon>Bacteria</taxon>
        <taxon>Bacillati</taxon>
        <taxon>Bacillota</taxon>
        <taxon>Negativicutes</taxon>
        <taxon>Veillonellales</taxon>
        <taxon>Veillonellaceae</taxon>
        <taxon>Dialister</taxon>
    </lineage>
</organism>
<keyword evidence="7 12" id="KW-0220">Diaminopimelate biosynthesis</keyword>
<gene>
    <name evidence="12" type="primary">dapA</name>
    <name evidence="14" type="ORF">DX915_00620</name>
</gene>
<evidence type="ECO:0000256" key="13">
    <source>
        <dbReference type="PIRNR" id="PIRNR001365"/>
    </source>
</evidence>
<dbReference type="RefSeq" id="WP_119055860.1">
    <property type="nucleotide sequence ID" value="NZ_QWKU01000001.1"/>
</dbReference>
<dbReference type="EC" id="4.3.3.7" evidence="4 12"/>
<dbReference type="InterPro" id="IPR020624">
    <property type="entry name" value="Schiff_base-form_aldolases_CS"/>
</dbReference>
<dbReference type="PANTHER" id="PTHR12128">
    <property type="entry name" value="DIHYDRODIPICOLINATE SYNTHASE"/>
    <property type="match status" value="1"/>
</dbReference>
<evidence type="ECO:0000256" key="7">
    <source>
        <dbReference type="ARBA" id="ARBA00022915"/>
    </source>
</evidence>
<comment type="similarity">
    <text evidence="3 12 13">Belongs to the DapA family.</text>
</comment>
<feature type="binding site" evidence="12">
    <location>
        <position position="47"/>
    </location>
    <ligand>
        <name>pyruvate</name>
        <dbReference type="ChEBI" id="CHEBI:15361"/>
    </ligand>
</feature>
<comment type="pathway">
    <text evidence="2 12">Amino-acid biosynthesis; L-lysine biosynthesis via DAP pathway; (S)-tetrahydrodipicolinate from L-aspartate: step 3/4.</text>
</comment>
<dbReference type="NCBIfam" id="TIGR00674">
    <property type="entry name" value="dapA"/>
    <property type="match status" value="1"/>
</dbReference>
<evidence type="ECO:0000256" key="9">
    <source>
        <dbReference type="ARBA" id="ARBA00023239"/>
    </source>
</evidence>
<evidence type="ECO:0000256" key="1">
    <source>
        <dbReference type="ARBA" id="ARBA00003294"/>
    </source>
</evidence>
<feature type="active site" description="Proton donor/acceptor" evidence="12">
    <location>
        <position position="135"/>
    </location>
</feature>
<feature type="site" description="Part of a proton relay during catalysis" evidence="12">
    <location>
        <position position="46"/>
    </location>
</feature>
<dbReference type="InterPro" id="IPR013785">
    <property type="entry name" value="Aldolase_TIM"/>
</dbReference>
<keyword evidence="5 12" id="KW-0963">Cytoplasm</keyword>
<dbReference type="InterPro" id="IPR002220">
    <property type="entry name" value="DapA-like"/>
</dbReference>
<feature type="site" description="Part of a proton relay during catalysis" evidence="12">
    <location>
        <position position="109"/>
    </location>
</feature>
<comment type="caution">
    <text evidence="14">The sequence shown here is derived from an EMBL/GenBank/DDBJ whole genome shotgun (WGS) entry which is preliminary data.</text>
</comment>
<dbReference type="InterPro" id="IPR005263">
    <property type="entry name" value="DapA"/>
</dbReference>
<dbReference type="SUPFAM" id="SSF51569">
    <property type="entry name" value="Aldolase"/>
    <property type="match status" value="1"/>
</dbReference>
<evidence type="ECO:0000256" key="2">
    <source>
        <dbReference type="ARBA" id="ARBA00005120"/>
    </source>
</evidence>
<evidence type="ECO:0000256" key="5">
    <source>
        <dbReference type="ARBA" id="ARBA00022490"/>
    </source>
</evidence>
<evidence type="ECO:0000256" key="8">
    <source>
        <dbReference type="ARBA" id="ARBA00023154"/>
    </source>
</evidence>
<dbReference type="SMART" id="SM01130">
    <property type="entry name" value="DHDPS"/>
    <property type="match status" value="1"/>
</dbReference>
<dbReference type="InterPro" id="IPR020625">
    <property type="entry name" value="Schiff_base-form_aldolases_AS"/>
</dbReference>
<evidence type="ECO:0000313" key="15">
    <source>
        <dbReference type="Proteomes" id="UP000266262"/>
    </source>
</evidence>
<proteinExistence type="inferred from homology"/>
<dbReference type="PROSITE" id="PS00665">
    <property type="entry name" value="DHDPS_1"/>
    <property type="match status" value="1"/>
</dbReference>
<feature type="active site" description="Schiff-base intermediate with substrate" evidence="12">
    <location>
        <position position="164"/>
    </location>
</feature>